<evidence type="ECO:0000256" key="5">
    <source>
        <dbReference type="SAM" id="MobiDB-lite"/>
    </source>
</evidence>
<name>A0A3S4V749_9ACTO</name>
<evidence type="ECO:0000256" key="1">
    <source>
        <dbReference type="ARBA" id="ARBA00004141"/>
    </source>
</evidence>
<comment type="subcellular location">
    <subcellularLocation>
        <location evidence="1">Membrane</location>
        <topology evidence="1">Multi-pass membrane protein</topology>
    </subcellularLocation>
</comment>
<evidence type="ECO:0000256" key="6">
    <source>
        <dbReference type="SAM" id="Phobius"/>
    </source>
</evidence>
<dbReference type="InterPro" id="IPR007829">
    <property type="entry name" value="TM2"/>
</dbReference>
<proteinExistence type="predicted"/>
<evidence type="ECO:0000259" key="7">
    <source>
        <dbReference type="Pfam" id="PF05154"/>
    </source>
</evidence>
<evidence type="ECO:0000256" key="4">
    <source>
        <dbReference type="ARBA" id="ARBA00023136"/>
    </source>
</evidence>
<keyword evidence="4 6" id="KW-0472">Membrane</keyword>
<dbReference type="Pfam" id="PF05154">
    <property type="entry name" value="TM2"/>
    <property type="match status" value="1"/>
</dbReference>
<reference evidence="8 9" key="1">
    <citation type="submission" date="2018-12" db="EMBL/GenBank/DDBJ databases">
        <authorList>
            <consortium name="Pathogen Informatics"/>
        </authorList>
    </citation>
    <scope>NUCLEOTIDE SEQUENCE [LARGE SCALE GENOMIC DNA]</scope>
    <source>
        <strain evidence="8 9">NCTC13354</strain>
    </source>
</reference>
<evidence type="ECO:0000313" key="9">
    <source>
        <dbReference type="Proteomes" id="UP000269542"/>
    </source>
</evidence>
<keyword evidence="9" id="KW-1185">Reference proteome</keyword>
<feature type="transmembrane region" description="Helical" evidence="6">
    <location>
        <begin position="114"/>
        <end position="132"/>
    </location>
</feature>
<evidence type="ECO:0000256" key="3">
    <source>
        <dbReference type="ARBA" id="ARBA00022989"/>
    </source>
</evidence>
<sequence>MSAFLPPDDKPRNIFSGSSFDNRRSQRPPRRGAFDDDHDSPYNARYDEPHGGSYRGDYDYRTSNQYGSGRYGSRDYADNRTSYDYDYASTYGNDDYQYSPGMLYPGVRRINKHLFVWLASFFLGAFGADRFIRGQVGLGLFKLFIGSWISLGIWPLVDFVIAAVKAYGAEYAHTEYFYFDSEGNYAR</sequence>
<accession>A0A3S4V749</accession>
<evidence type="ECO:0000256" key="2">
    <source>
        <dbReference type="ARBA" id="ARBA00022692"/>
    </source>
</evidence>
<protein>
    <submittedName>
        <fullName evidence="8">TM2 domain</fullName>
    </submittedName>
</protein>
<dbReference type="KEGG" id="tbw:NCTC13354_01223"/>
<feature type="compositionally biased region" description="Basic and acidic residues" evidence="5">
    <location>
        <begin position="45"/>
        <end position="60"/>
    </location>
</feature>
<dbReference type="RefSeq" id="WP_241968957.1">
    <property type="nucleotide sequence ID" value="NZ_LR134476.1"/>
</dbReference>
<gene>
    <name evidence="8" type="ORF">NCTC13354_01223</name>
</gene>
<keyword evidence="2 6" id="KW-0812">Transmembrane</keyword>
<dbReference type="Proteomes" id="UP000269542">
    <property type="component" value="Chromosome"/>
</dbReference>
<evidence type="ECO:0000313" key="8">
    <source>
        <dbReference type="EMBL" id="VEI13508.1"/>
    </source>
</evidence>
<dbReference type="GO" id="GO:0016020">
    <property type="term" value="C:membrane"/>
    <property type="evidence" value="ECO:0007669"/>
    <property type="project" value="UniProtKB-SubCell"/>
</dbReference>
<keyword evidence="3 6" id="KW-1133">Transmembrane helix</keyword>
<feature type="domain" description="TM2" evidence="7">
    <location>
        <begin position="112"/>
        <end position="160"/>
    </location>
</feature>
<feature type="transmembrane region" description="Helical" evidence="6">
    <location>
        <begin position="144"/>
        <end position="164"/>
    </location>
</feature>
<dbReference type="AlphaFoldDB" id="A0A3S4V749"/>
<feature type="region of interest" description="Disordered" evidence="5">
    <location>
        <begin position="1"/>
        <end position="73"/>
    </location>
</feature>
<organism evidence="8 9">
    <name type="scientific">Trueperella bialowiezensis</name>
    <dbReference type="NCBI Taxonomy" id="312285"/>
    <lineage>
        <taxon>Bacteria</taxon>
        <taxon>Bacillati</taxon>
        <taxon>Actinomycetota</taxon>
        <taxon>Actinomycetes</taxon>
        <taxon>Actinomycetales</taxon>
        <taxon>Actinomycetaceae</taxon>
        <taxon>Trueperella</taxon>
    </lineage>
</organism>
<dbReference type="EMBL" id="LR134476">
    <property type="protein sequence ID" value="VEI13508.1"/>
    <property type="molecule type" value="Genomic_DNA"/>
</dbReference>